<dbReference type="Proteomes" id="UP001165289">
    <property type="component" value="Unassembled WGS sequence"/>
</dbReference>
<keyword evidence="2" id="KW-0812">Transmembrane</keyword>
<reference evidence="3 4" key="1">
    <citation type="journal article" date="2023" name="BMC Biol.">
        <title>The compact genome of the sponge Oopsacas minuta (Hexactinellida) is lacking key metazoan core genes.</title>
        <authorList>
            <person name="Santini S."/>
            <person name="Schenkelaars Q."/>
            <person name="Jourda C."/>
            <person name="Duchesne M."/>
            <person name="Belahbib H."/>
            <person name="Rocher C."/>
            <person name="Selva M."/>
            <person name="Riesgo A."/>
            <person name="Vervoort M."/>
            <person name="Leys S.P."/>
            <person name="Kodjabachian L."/>
            <person name="Le Bivic A."/>
            <person name="Borchiellini C."/>
            <person name="Claverie J.M."/>
            <person name="Renard E."/>
        </authorList>
    </citation>
    <scope>NUCLEOTIDE SEQUENCE [LARGE SCALE GENOMIC DNA]</scope>
    <source>
        <strain evidence="3">SPO-2</strain>
    </source>
</reference>
<feature type="transmembrane region" description="Helical" evidence="2">
    <location>
        <begin position="183"/>
        <end position="209"/>
    </location>
</feature>
<keyword evidence="2" id="KW-0472">Membrane</keyword>
<gene>
    <name evidence="3" type="ORF">LOD99_483</name>
</gene>
<proteinExistence type="predicted"/>
<evidence type="ECO:0000313" key="4">
    <source>
        <dbReference type="Proteomes" id="UP001165289"/>
    </source>
</evidence>
<feature type="transmembrane region" description="Helical" evidence="2">
    <location>
        <begin position="229"/>
        <end position="254"/>
    </location>
</feature>
<feature type="transmembrane region" description="Helical" evidence="2">
    <location>
        <begin position="59"/>
        <end position="81"/>
    </location>
</feature>
<organism evidence="3 4">
    <name type="scientific">Oopsacas minuta</name>
    <dbReference type="NCBI Taxonomy" id="111878"/>
    <lineage>
        <taxon>Eukaryota</taxon>
        <taxon>Metazoa</taxon>
        <taxon>Porifera</taxon>
        <taxon>Hexactinellida</taxon>
        <taxon>Hexasterophora</taxon>
        <taxon>Lyssacinosida</taxon>
        <taxon>Leucopsacidae</taxon>
        <taxon>Oopsacas</taxon>
    </lineage>
</organism>
<evidence type="ECO:0000313" key="3">
    <source>
        <dbReference type="EMBL" id="KAI6657739.1"/>
    </source>
</evidence>
<comment type="caution">
    <text evidence="3">The sequence shown here is derived from an EMBL/GenBank/DDBJ whole genome shotgun (WGS) entry which is preliminary data.</text>
</comment>
<feature type="region of interest" description="Disordered" evidence="1">
    <location>
        <begin position="1"/>
        <end position="31"/>
    </location>
</feature>
<protein>
    <submittedName>
        <fullName evidence="3">Uncharacterized protein</fullName>
    </submittedName>
</protein>
<evidence type="ECO:0000256" key="1">
    <source>
        <dbReference type="SAM" id="MobiDB-lite"/>
    </source>
</evidence>
<accession>A0AAV7KCD4</accession>
<dbReference type="AlphaFoldDB" id="A0AAV7KCD4"/>
<name>A0AAV7KCD4_9METZ</name>
<dbReference type="EMBL" id="JAKMXF010000111">
    <property type="protein sequence ID" value="KAI6657739.1"/>
    <property type="molecule type" value="Genomic_DNA"/>
</dbReference>
<evidence type="ECO:0000256" key="2">
    <source>
        <dbReference type="SAM" id="Phobius"/>
    </source>
</evidence>
<sequence length="277" mass="30332">MGLKSSKPPKFEEIQDNSLKPGSKGPWHKRSMESISKMSARTSSSFTMTNVKEVIDVNIFPMLAMITYIVVLIVLIISIGMETWTQRSLTRGQTKIEYSQGPIKRCIQEASILECAHINDINCSLELNPLIGSVRQLAFATDSSIICAEMKTKLNVSAAFIFLSLIFYLAALIFVIPLCKSKALYLASGISAIVSTICLVISLIVYGYIDHSFAGFFSVNGEAVSGCLTHGYGLVVAAGVLGLLGSIMSFLSLIKEWRRQSRMEYEGEVGGDDQDTM</sequence>
<dbReference type="Gene3D" id="1.20.140.150">
    <property type="match status" value="1"/>
</dbReference>
<keyword evidence="2" id="KW-1133">Transmembrane helix</keyword>
<keyword evidence="4" id="KW-1185">Reference proteome</keyword>
<feature type="transmembrane region" description="Helical" evidence="2">
    <location>
        <begin position="158"/>
        <end position="176"/>
    </location>
</feature>